<protein>
    <recommendedName>
        <fullName evidence="4">BED-type domain-containing protein</fullName>
    </recommendedName>
</protein>
<evidence type="ECO:0000313" key="2">
    <source>
        <dbReference type="EMBL" id="GJJ12873.1"/>
    </source>
</evidence>
<feature type="compositionally biased region" description="Polar residues" evidence="1">
    <location>
        <begin position="31"/>
        <end position="61"/>
    </location>
</feature>
<reference evidence="2" key="1">
    <citation type="submission" date="2021-10" db="EMBL/GenBank/DDBJ databases">
        <title>De novo Genome Assembly of Clathrus columnatus (Basidiomycota, Fungi) Using Illumina and Nanopore Sequence Data.</title>
        <authorList>
            <person name="Ogiso-Tanaka E."/>
            <person name="Itagaki H."/>
            <person name="Hosoya T."/>
            <person name="Hosaka K."/>
        </authorList>
    </citation>
    <scope>NUCLEOTIDE SEQUENCE</scope>
    <source>
        <strain evidence="2">MO-923</strain>
    </source>
</reference>
<feature type="region of interest" description="Disordered" evidence="1">
    <location>
        <begin position="105"/>
        <end position="128"/>
    </location>
</feature>
<evidence type="ECO:0000256" key="1">
    <source>
        <dbReference type="SAM" id="MobiDB-lite"/>
    </source>
</evidence>
<evidence type="ECO:0000313" key="3">
    <source>
        <dbReference type="Proteomes" id="UP001050691"/>
    </source>
</evidence>
<proteinExistence type="predicted"/>
<accession>A0AAV5AHA2</accession>
<gene>
    <name evidence="2" type="ORF">Clacol_007119</name>
</gene>
<dbReference type="AlphaFoldDB" id="A0AAV5AHA2"/>
<feature type="region of interest" description="Disordered" evidence="1">
    <location>
        <begin position="31"/>
        <end position="63"/>
    </location>
</feature>
<organism evidence="2 3">
    <name type="scientific">Clathrus columnatus</name>
    <dbReference type="NCBI Taxonomy" id="1419009"/>
    <lineage>
        <taxon>Eukaryota</taxon>
        <taxon>Fungi</taxon>
        <taxon>Dikarya</taxon>
        <taxon>Basidiomycota</taxon>
        <taxon>Agaricomycotina</taxon>
        <taxon>Agaricomycetes</taxon>
        <taxon>Phallomycetidae</taxon>
        <taxon>Phallales</taxon>
        <taxon>Clathraceae</taxon>
        <taxon>Clathrus</taxon>
    </lineage>
</organism>
<sequence>MQVQPPQPFSTKSHWIRNAATHNIPRNVVMQQSQGSGSLPASGTNQFVSGTATASGSNSFGPNIPDTHPARSSTVANPTTYWLPNRPSFPPYTPTTLPRPQLLRTRSKKRTHKAAKTPLTSTSTVTLGPKNGRLQKALKSKAWIDTYFKNGKVCKLCGRGCKKGRIDWFLGHLVSVHFIQVIKNRTEYDAQRFAEEADLQPHFIATQTAFEYTRRFVNVVKCSLCLDDTSLILRTANIWDHLRRAHAETTIAIHQEEGRHTIIGQSVGIKTDVIQLFNVALAPSALRTLSRLAQAVILKLEGIPEAGSKADEYAEVWDQRDVPLEFSMLTLEGEQFKLGARIISFNRI</sequence>
<dbReference type="EMBL" id="BPWL01000008">
    <property type="protein sequence ID" value="GJJ12873.1"/>
    <property type="molecule type" value="Genomic_DNA"/>
</dbReference>
<evidence type="ECO:0008006" key="4">
    <source>
        <dbReference type="Google" id="ProtNLM"/>
    </source>
</evidence>
<feature type="compositionally biased region" description="Basic residues" evidence="1">
    <location>
        <begin position="105"/>
        <end position="115"/>
    </location>
</feature>
<name>A0AAV5AHA2_9AGAM</name>
<dbReference type="Proteomes" id="UP001050691">
    <property type="component" value="Unassembled WGS sequence"/>
</dbReference>
<keyword evidence="3" id="KW-1185">Reference proteome</keyword>
<comment type="caution">
    <text evidence="2">The sequence shown here is derived from an EMBL/GenBank/DDBJ whole genome shotgun (WGS) entry which is preliminary data.</text>
</comment>